<dbReference type="Proteomes" id="UP000620874">
    <property type="component" value="Unassembled WGS sequence"/>
</dbReference>
<evidence type="ECO:0000313" key="1">
    <source>
        <dbReference type="EMBL" id="MBD8038947.1"/>
    </source>
</evidence>
<name>A0ABR8Y410_9BACT</name>
<keyword evidence="2" id="KW-1185">Reference proteome</keyword>
<evidence type="ECO:0000313" key="2">
    <source>
        <dbReference type="Proteomes" id="UP000620874"/>
    </source>
</evidence>
<organism evidence="1 2">
    <name type="scientific">Phocaeicola intestinalis</name>
    <dbReference type="NCBI Taxonomy" id="2762212"/>
    <lineage>
        <taxon>Bacteria</taxon>
        <taxon>Pseudomonadati</taxon>
        <taxon>Bacteroidota</taxon>
        <taxon>Bacteroidia</taxon>
        <taxon>Bacteroidales</taxon>
        <taxon>Bacteroidaceae</taxon>
        <taxon>Phocaeicola</taxon>
    </lineage>
</organism>
<proteinExistence type="predicted"/>
<gene>
    <name evidence="1" type="ORF">H9625_00525</name>
</gene>
<accession>A0ABR8Y410</accession>
<protein>
    <submittedName>
        <fullName evidence="1">Uncharacterized protein</fullName>
    </submittedName>
</protein>
<dbReference type="RefSeq" id="WP_191762718.1">
    <property type="nucleotide sequence ID" value="NZ_JACSPP010000001.1"/>
</dbReference>
<sequence length="104" mass="11969">MWSNFINFFFDGTLEESSKRQSGVCTDETTKTNSKYESDVEALKKAYSTSFATGLSIETTLKEMLELCPRERKRTDAYQGLISYLKKNYGITLIIKSRKTRQSL</sequence>
<dbReference type="EMBL" id="JACSPP010000001">
    <property type="protein sequence ID" value="MBD8038947.1"/>
    <property type="molecule type" value="Genomic_DNA"/>
</dbReference>
<reference evidence="1 2" key="1">
    <citation type="submission" date="2020-08" db="EMBL/GenBank/DDBJ databases">
        <title>A Genomic Blueprint of the Chicken Gut Microbiome.</title>
        <authorList>
            <person name="Gilroy R."/>
            <person name="Ravi A."/>
            <person name="Getino M."/>
            <person name="Pursley I."/>
            <person name="Horton D.L."/>
            <person name="Alikhan N.-F."/>
            <person name="Baker D."/>
            <person name="Gharbi K."/>
            <person name="Hall N."/>
            <person name="Watson M."/>
            <person name="Adriaenssens E.M."/>
            <person name="Foster-Nyarko E."/>
            <person name="Jarju S."/>
            <person name="Secka A."/>
            <person name="Antonio M."/>
            <person name="Oren A."/>
            <person name="Chaudhuri R."/>
            <person name="La Ragione R.M."/>
            <person name="Hildebrand F."/>
            <person name="Pallen M.J."/>
        </authorList>
    </citation>
    <scope>NUCLEOTIDE SEQUENCE [LARGE SCALE GENOMIC DNA]</scope>
    <source>
        <strain evidence="1 2">Sa1CVN1</strain>
    </source>
</reference>
<comment type="caution">
    <text evidence="1">The sequence shown here is derived from an EMBL/GenBank/DDBJ whole genome shotgun (WGS) entry which is preliminary data.</text>
</comment>